<evidence type="ECO:0000313" key="2">
    <source>
        <dbReference type="EMBL" id="UFP95119.1"/>
    </source>
</evidence>
<protein>
    <submittedName>
        <fullName evidence="2">Uncharacterized protein</fullName>
    </submittedName>
</protein>
<reference evidence="2 3" key="1">
    <citation type="journal article" date="2021" name="Genome Biol. Evol.">
        <title>Complete Genome Sequencing of a Novel Gloeobacter Species from a Waterfall Cave in Mexico.</title>
        <authorList>
            <person name="Saw J.H."/>
            <person name="Cardona T."/>
            <person name="Montejano G."/>
        </authorList>
    </citation>
    <scope>NUCLEOTIDE SEQUENCE [LARGE SCALE GENOMIC DNA]</scope>
    <source>
        <strain evidence="2">MG652769</strain>
    </source>
</reference>
<sequence length="214" mass="23815">MSIIIRPPLAIRLAVLVILLLMSAASLAAVIVGTGWDRFLGAVCLTFFCFQLLGSKDLSRAILIDESGLQMDKLNISWESIEFVDVTYFGGGPSVGLLLKEPSAELDKLNMPLIKLDFVLATLVAPTLLPRTVGLLRVRNPEQLMKWSRSWSGFDLLIHEGKLDRSAYRLAEIIRRRIGQAQPVKNKERSFLSALIWPSMIGLFISLILRLLLG</sequence>
<dbReference type="Proteomes" id="UP001054846">
    <property type="component" value="Chromosome"/>
</dbReference>
<dbReference type="RefSeq" id="WP_230842296.1">
    <property type="nucleotide sequence ID" value="NZ_CP063845.1"/>
</dbReference>
<keyword evidence="3" id="KW-1185">Reference proteome</keyword>
<keyword evidence="1" id="KW-0472">Membrane</keyword>
<name>A0ABY3PNC7_9CYAN</name>
<evidence type="ECO:0000256" key="1">
    <source>
        <dbReference type="SAM" id="Phobius"/>
    </source>
</evidence>
<dbReference type="EMBL" id="CP063845">
    <property type="protein sequence ID" value="UFP95119.1"/>
    <property type="molecule type" value="Genomic_DNA"/>
</dbReference>
<keyword evidence="1" id="KW-1133">Transmembrane helix</keyword>
<gene>
    <name evidence="2" type="ORF">ISF26_02375</name>
</gene>
<organism evidence="2 3">
    <name type="scientific">Gloeobacter morelensis MG652769</name>
    <dbReference type="NCBI Taxonomy" id="2781736"/>
    <lineage>
        <taxon>Bacteria</taxon>
        <taxon>Bacillati</taxon>
        <taxon>Cyanobacteriota</taxon>
        <taxon>Cyanophyceae</taxon>
        <taxon>Gloeobacterales</taxon>
        <taxon>Gloeobacteraceae</taxon>
        <taxon>Gloeobacter</taxon>
        <taxon>Gloeobacter morelensis</taxon>
    </lineage>
</organism>
<evidence type="ECO:0000313" key="3">
    <source>
        <dbReference type="Proteomes" id="UP001054846"/>
    </source>
</evidence>
<feature type="transmembrane region" description="Helical" evidence="1">
    <location>
        <begin position="191"/>
        <end position="213"/>
    </location>
</feature>
<accession>A0ABY3PNC7</accession>
<feature type="transmembrane region" description="Helical" evidence="1">
    <location>
        <begin position="38"/>
        <end position="54"/>
    </location>
</feature>
<proteinExistence type="predicted"/>
<keyword evidence="1" id="KW-0812">Transmembrane</keyword>